<evidence type="ECO:0000313" key="9">
    <source>
        <dbReference type="Proteomes" id="UP001596303"/>
    </source>
</evidence>
<dbReference type="GO" id="GO:0003942">
    <property type="term" value="F:N-acetyl-gamma-glutamyl-phosphate reductase activity"/>
    <property type="evidence" value="ECO:0007669"/>
    <property type="project" value="UniProtKB-EC"/>
</dbReference>
<dbReference type="PROSITE" id="PS01224">
    <property type="entry name" value="ARGC"/>
    <property type="match status" value="1"/>
</dbReference>
<keyword evidence="1 5" id="KW-0055">Arginine biosynthesis</keyword>
<dbReference type="PANTHER" id="PTHR32338:SF10">
    <property type="entry name" value="N-ACETYL-GAMMA-GLUTAMYL-PHOSPHATE REDUCTASE, CHLOROPLASTIC-RELATED"/>
    <property type="match status" value="1"/>
</dbReference>
<comment type="pathway">
    <text evidence="5">Amino-acid biosynthesis; L-arginine biosynthesis; N(2)-acetyl-L-ornithine from L-glutamate: step 3/4.</text>
</comment>
<gene>
    <name evidence="5 8" type="primary">argC</name>
    <name evidence="8" type="ORF">ACFQDM_17505</name>
</gene>
<dbReference type="HAMAP" id="MF_00150">
    <property type="entry name" value="ArgC_type1"/>
    <property type="match status" value="1"/>
</dbReference>
<evidence type="ECO:0000256" key="2">
    <source>
        <dbReference type="ARBA" id="ARBA00022605"/>
    </source>
</evidence>
<dbReference type="Gene3D" id="3.30.360.10">
    <property type="entry name" value="Dihydrodipicolinate Reductase, domain 2"/>
    <property type="match status" value="1"/>
</dbReference>
<feature type="domain" description="Semialdehyde dehydrogenase NAD-binding" evidence="7">
    <location>
        <begin position="8"/>
        <end position="145"/>
    </location>
</feature>
<dbReference type="NCBIfam" id="TIGR01850">
    <property type="entry name" value="argC"/>
    <property type="match status" value="1"/>
</dbReference>
<dbReference type="Pfam" id="PF01118">
    <property type="entry name" value="Semialdhyde_dh"/>
    <property type="match status" value="1"/>
</dbReference>
<dbReference type="InterPro" id="IPR058924">
    <property type="entry name" value="AGPR_dimerisation_dom"/>
</dbReference>
<comment type="similarity">
    <text evidence="5">Belongs to the NAGSA dehydrogenase family. Type 1 subfamily.</text>
</comment>
<dbReference type="InterPro" id="IPR000706">
    <property type="entry name" value="AGPR_type-1"/>
</dbReference>
<keyword evidence="4 5" id="KW-0560">Oxidoreductase</keyword>
<dbReference type="RefSeq" id="WP_377381454.1">
    <property type="nucleotide sequence ID" value="NZ_JBHSSW010000066.1"/>
</dbReference>
<name>A0ABW1SDY0_9PROT</name>
<dbReference type="Gene3D" id="3.40.50.720">
    <property type="entry name" value="NAD(P)-binding Rossmann-like Domain"/>
    <property type="match status" value="1"/>
</dbReference>
<comment type="caution">
    <text evidence="8">The sequence shown here is derived from an EMBL/GenBank/DDBJ whole genome shotgun (WGS) entry which is preliminary data.</text>
</comment>
<keyword evidence="2 5" id="KW-0028">Amino-acid biosynthesis</keyword>
<dbReference type="InterPro" id="IPR023013">
    <property type="entry name" value="AGPR_AS"/>
</dbReference>
<evidence type="ECO:0000259" key="7">
    <source>
        <dbReference type="SMART" id="SM00859"/>
    </source>
</evidence>
<dbReference type="Pfam" id="PF22698">
    <property type="entry name" value="Semialdhyde_dhC_1"/>
    <property type="match status" value="1"/>
</dbReference>
<evidence type="ECO:0000256" key="1">
    <source>
        <dbReference type="ARBA" id="ARBA00022571"/>
    </source>
</evidence>
<dbReference type="SMART" id="SM00859">
    <property type="entry name" value="Semialdhyde_dh"/>
    <property type="match status" value="1"/>
</dbReference>
<dbReference type="SUPFAM" id="SSF51735">
    <property type="entry name" value="NAD(P)-binding Rossmann-fold domains"/>
    <property type="match status" value="1"/>
</dbReference>
<dbReference type="CDD" id="cd23934">
    <property type="entry name" value="AGPR_1_C"/>
    <property type="match status" value="1"/>
</dbReference>
<feature type="active site" evidence="5 6">
    <location>
        <position position="153"/>
    </location>
</feature>
<evidence type="ECO:0000256" key="6">
    <source>
        <dbReference type="PROSITE-ProRule" id="PRU10010"/>
    </source>
</evidence>
<dbReference type="PANTHER" id="PTHR32338">
    <property type="entry name" value="N-ACETYL-GAMMA-GLUTAMYL-PHOSPHATE REDUCTASE, CHLOROPLASTIC-RELATED-RELATED"/>
    <property type="match status" value="1"/>
</dbReference>
<dbReference type="Proteomes" id="UP001596303">
    <property type="component" value="Unassembled WGS sequence"/>
</dbReference>
<comment type="function">
    <text evidence="5">Catalyzes the NADPH-dependent reduction of N-acetyl-5-glutamyl phosphate to yield N-acetyl-L-glutamate 5-semialdehyde.</text>
</comment>
<dbReference type="InterPro" id="IPR036291">
    <property type="entry name" value="NAD(P)-bd_dom_sf"/>
</dbReference>
<evidence type="ECO:0000313" key="8">
    <source>
        <dbReference type="EMBL" id="MFC6199876.1"/>
    </source>
</evidence>
<evidence type="ECO:0000256" key="4">
    <source>
        <dbReference type="ARBA" id="ARBA00023002"/>
    </source>
</evidence>
<accession>A0ABW1SDY0</accession>
<keyword evidence="5" id="KW-0963">Cytoplasm</keyword>
<comment type="subcellular location">
    <subcellularLocation>
        <location evidence="5">Cytoplasm</location>
    </subcellularLocation>
</comment>
<dbReference type="InterPro" id="IPR000534">
    <property type="entry name" value="Semialdehyde_DH_NAD-bd"/>
</dbReference>
<dbReference type="EMBL" id="JBHSSW010000066">
    <property type="protein sequence ID" value="MFC6199876.1"/>
    <property type="molecule type" value="Genomic_DNA"/>
</dbReference>
<keyword evidence="3 5" id="KW-0521">NADP</keyword>
<dbReference type="EC" id="1.2.1.38" evidence="5"/>
<sequence>MGKTAQLNAAVLGASGYTGAEMLRLLAMHPDMTITAATANSLAGRRLESVFPHLNGVFDGEMVRLEDANFSNVDIAFSCLPHGTSQDAIAELPSNCRVVDLSADYRFRDADLYASVYGREHLNAEATRSAIYGLTEFARLSLKDAELVACPGCYPTATLLCLLPVAAAGVISKQNIIIDAKSGVSGAGRGLKEGNLFCEAAEGLHSYAVGTHRHAPEIEQELATRFDADLTVTFTPHLVPMTRGELVTIYAELSAGETVETVHAALSEQFKDEPFVRVRPLGDLPPDTRHVRGTNRCDIAVFKDRAEGRVIIIGAIDNLIKGSSGQALQNANVMFGLDETKGLDFLTPLFP</sequence>
<dbReference type="CDD" id="cd17895">
    <property type="entry name" value="AGPR_1_N"/>
    <property type="match status" value="1"/>
</dbReference>
<organism evidence="8 9">
    <name type="scientific">Ponticaulis profundi</name>
    <dbReference type="NCBI Taxonomy" id="2665222"/>
    <lineage>
        <taxon>Bacteria</taxon>
        <taxon>Pseudomonadati</taxon>
        <taxon>Pseudomonadota</taxon>
        <taxon>Alphaproteobacteria</taxon>
        <taxon>Hyphomonadales</taxon>
        <taxon>Hyphomonadaceae</taxon>
        <taxon>Ponticaulis</taxon>
    </lineage>
</organism>
<proteinExistence type="inferred from homology"/>
<evidence type="ECO:0000256" key="3">
    <source>
        <dbReference type="ARBA" id="ARBA00022857"/>
    </source>
</evidence>
<evidence type="ECO:0000256" key="5">
    <source>
        <dbReference type="HAMAP-Rule" id="MF_00150"/>
    </source>
</evidence>
<dbReference type="InterPro" id="IPR050085">
    <property type="entry name" value="AGPR"/>
</dbReference>
<keyword evidence="9" id="KW-1185">Reference proteome</keyword>
<reference evidence="9" key="1">
    <citation type="journal article" date="2019" name="Int. J. Syst. Evol. Microbiol.">
        <title>The Global Catalogue of Microorganisms (GCM) 10K type strain sequencing project: providing services to taxonomists for standard genome sequencing and annotation.</title>
        <authorList>
            <consortium name="The Broad Institute Genomics Platform"/>
            <consortium name="The Broad Institute Genome Sequencing Center for Infectious Disease"/>
            <person name="Wu L."/>
            <person name="Ma J."/>
        </authorList>
    </citation>
    <scope>NUCLEOTIDE SEQUENCE [LARGE SCALE GENOMIC DNA]</scope>
    <source>
        <strain evidence="9">CGMCC-1.15741</strain>
    </source>
</reference>
<protein>
    <recommendedName>
        <fullName evidence="5">N-acetyl-gamma-glutamyl-phosphate reductase</fullName>
        <shortName evidence="5">AGPR</shortName>
        <ecNumber evidence="5">1.2.1.38</ecNumber>
    </recommendedName>
    <alternativeName>
        <fullName evidence="5">N-acetyl-glutamate semialdehyde dehydrogenase</fullName>
        <shortName evidence="5">NAGSA dehydrogenase</shortName>
    </alternativeName>
</protein>
<dbReference type="SUPFAM" id="SSF55347">
    <property type="entry name" value="Glyceraldehyde-3-phosphate dehydrogenase-like, C-terminal domain"/>
    <property type="match status" value="1"/>
</dbReference>
<comment type="catalytic activity">
    <reaction evidence="5">
        <text>N-acetyl-L-glutamate 5-semialdehyde + phosphate + NADP(+) = N-acetyl-L-glutamyl 5-phosphate + NADPH + H(+)</text>
        <dbReference type="Rhea" id="RHEA:21588"/>
        <dbReference type="ChEBI" id="CHEBI:15378"/>
        <dbReference type="ChEBI" id="CHEBI:29123"/>
        <dbReference type="ChEBI" id="CHEBI:43474"/>
        <dbReference type="ChEBI" id="CHEBI:57783"/>
        <dbReference type="ChEBI" id="CHEBI:57936"/>
        <dbReference type="ChEBI" id="CHEBI:58349"/>
        <dbReference type="EC" id="1.2.1.38"/>
    </reaction>
</comment>